<dbReference type="SUPFAM" id="SSF51735">
    <property type="entry name" value="NAD(P)-binding Rossmann-fold domains"/>
    <property type="match status" value="1"/>
</dbReference>
<comment type="similarity">
    <text evidence="1 3">Belongs to the short-chain dehydrogenases/reductases (SDR) family.</text>
</comment>
<proteinExistence type="inferred from homology"/>
<name>A0A9N9THQ5_PHYSR</name>
<evidence type="ECO:0000256" key="1">
    <source>
        <dbReference type="ARBA" id="ARBA00006484"/>
    </source>
</evidence>
<dbReference type="InterPro" id="IPR036291">
    <property type="entry name" value="NAD(P)-bd_dom_sf"/>
</dbReference>
<dbReference type="Gene3D" id="3.40.50.720">
    <property type="entry name" value="NAD(P)-binding Rossmann-like Domain"/>
    <property type="match status" value="1"/>
</dbReference>
<dbReference type="Proteomes" id="UP001153712">
    <property type="component" value="Chromosome 2"/>
</dbReference>
<dbReference type="AlphaFoldDB" id="A0A9N9THQ5"/>
<dbReference type="InterPro" id="IPR002347">
    <property type="entry name" value="SDR_fam"/>
</dbReference>
<organism evidence="4 5">
    <name type="scientific">Phyllotreta striolata</name>
    <name type="common">Striped flea beetle</name>
    <name type="synonym">Crioceris striolata</name>
    <dbReference type="NCBI Taxonomy" id="444603"/>
    <lineage>
        <taxon>Eukaryota</taxon>
        <taxon>Metazoa</taxon>
        <taxon>Ecdysozoa</taxon>
        <taxon>Arthropoda</taxon>
        <taxon>Hexapoda</taxon>
        <taxon>Insecta</taxon>
        <taxon>Pterygota</taxon>
        <taxon>Neoptera</taxon>
        <taxon>Endopterygota</taxon>
        <taxon>Coleoptera</taxon>
        <taxon>Polyphaga</taxon>
        <taxon>Cucujiformia</taxon>
        <taxon>Chrysomeloidea</taxon>
        <taxon>Chrysomelidae</taxon>
        <taxon>Galerucinae</taxon>
        <taxon>Alticini</taxon>
        <taxon>Phyllotreta</taxon>
    </lineage>
</organism>
<evidence type="ECO:0000256" key="2">
    <source>
        <dbReference type="ARBA" id="ARBA00023002"/>
    </source>
</evidence>
<evidence type="ECO:0000313" key="4">
    <source>
        <dbReference type="EMBL" id="CAG9858790.1"/>
    </source>
</evidence>
<dbReference type="GO" id="GO:0005737">
    <property type="term" value="C:cytoplasm"/>
    <property type="evidence" value="ECO:0007669"/>
    <property type="project" value="TreeGrafter"/>
</dbReference>
<dbReference type="GO" id="GO:0016616">
    <property type="term" value="F:oxidoreductase activity, acting on the CH-OH group of donors, NAD or NADP as acceptor"/>
    <property type="evidence" value="ECO:0007669"/>
    <property type="project" value="TreeGrafter"/>
</dbReference>
<dbReference type="Pfam" id="PF00106">
    <property type="entry name" value="adh_short"/>
    <property type="match status" value="1"/>
</dbReference>
<dbReference type="PANTHER" id="PTHR44229">
    <property type="entry name" value="15-HYDROXYPROSTAGLANDIN DEHYDROGENASE [NAD(+)]"/>
    <property type="match status" value="1"/>
</dbReference>
<evidence type="ECO:0000256" key="3">
    <source>
        <dbReference type="RuleBase" id="RU000363"/>
    </source>
</evidence>
<gene>
    <name evidence="4" type="ORF">PHYEVI_LOCUS5178</name>
</gene>
<keyword evidence="5" id="KW-1185">Reference proteome</keyword>
<reference evidence="4" key="1">
    <citation type="submission" date="2022-01" db="EMBL/GenBank/DDBJ databases">
        <authorList>
            <person name="King R."/>
        </authorList>
    </citation>
    <scope>NUCLEOTIDE SEQUENCE</scope>
</reference>
<evidence type="ECO:0000313" key="5">
    <source>
        <dbReference type="Proteomes" id="UP001153712"/>
    </source>
</evidence>
<protein>
    <submittedName>
        <fullName evidence="4">Uncharacterized protein</fullName>
    </submittedName>
</protein>
<keyword evidence="2" id="KW-0560">Oxidoreductase</keyword>
<accession>A0A9N9THQ5</accession>
<dbReference type="PRINTS" id="PR00080">
    <property type="entry name" value="SDRFAMILY"/>
</dbReference>
<sequence length="265" mass="29123">MKFEIQDKVAIVTGGASGIGHCIVEALIERGIKGVVIADINEELGRKVTKELNNKCGSTKIVFHKTDVSKKEDFERVFESAIKNFKHIDILFNNAGVFNEINWEKCLNTNLKGVINGSLLAVEKYFKNHKIGNEAVIINTCSVAGLMALPGMPIYCASKAAIIKLTECFGQAHYYNLSKTKVIAICPGKTETPMLDIGNLVRPDQQSLGESTVECFDGQSPDFLANEAMSLVQQAPTGSIWIIEEAKPAYRYISADKDSFKKNTL</sequence>
<dbReference type="PRINTS" id="PR00081">
    <property type="entry name" value="GDHRDH"/>
</dbReference>
<dbReference type="EMBL" id="OU900095">
    <property type="protein sequence ID" value="CAG9858790.1"/>
    <property type="molecule type" value="Genomic_DNA"/>
</dbReference>
<dbReference type="OrthoDB" id="417891at2759"/>
<dbReference type="PANTHER" id="PTHR44229:SF8">
    <property type="entry name" value="ALCOHOL DEHYDROGENASE-RELATED"/>
    <property type="match status" value="1"/>
</dbReference>